<keyword evidence="2" id="KW-1185">Reference proteome</keyword>
<dbReference type="RefSeq" id="WP_173284642.1">
    <property type="nucleotide sequence ID" value="NZ_CP054020.1"/>
</dbReference>
<accession>A0A7D4TA35</accession>
<evidence type="ECO:0000313" key="1">
    <source>
        <dbReference type="EMBL" id="QKI88966.1"/>
    </source>
</evidence>
<dbReference type="EMBL" id="CP054020">
    <property type="protein sequence ID" value="QKI88966.1"/>
    <property type="molecule type" value="Genomic_DNA"/>
</dbReference>
<dbReference type="Proteomes" id="UP000504724">
    <property type="component" value="Chromosome"/>
</dbReference>
<organism evidence="1 2">
    <name type="scientific">Thiomicrorhabdus xiamenensis</name>
    <dbReference type="NCBI Taxonomy" id="2739063"/>
    <lineage>
        <taxon>Bacteria</taxon>
        <taxon>Pseudomonadati</taxon>
        <taxon>Pseudomonadota</taxon>
        <taxon>Gammaproteobacteria</taxon>
        <taxon>Thiotrichales</taxon>
        <taxon>Piscirickettsiaceae</taxon>
        <taxon>Thiomicrorhabdus</taxon>
    </lineage>
</organism>
<protein>
    <submittedName>
        <fullName evidence="1">Uncharacterized protein</fullName>
    </submittedName>
</protein>
<proteinExistence type="predicted"/>
<evidence type="ECO:0000313" key="2">
    <source>
        <dbReference type="Proteomes" id="UP000504724"/>
    </source>
</evidence>
<dbReference type="AlphaFoldDB" id="A0A7D4TA35"/>
<reference evidence="1 2" key="1">
    <citation type="submission" date="2020-05" db="EMBL/GenBank/DDBJ databases">
        <title>Thiomicrorhabdus sediminis sp.nov. and Thiomicrorhabdus xiamenensis sp.nov., novel sulfur-oxidizing bacteria isolated from coastal sediment.</title>
        <authorList>
            <person name="Liu X."/>
        </authorList>
    </citation>
    <scope>NUCLEOTIDE SEQUENCE [LARGE SCALE GENOMIC DNA]</scope>
    <source>
        <strain evidence="1 2">G2</strain>
    </source>
</reference>
<sequence>MANHSVADKQRINDLFTRVRDALQHEQIPTVDDLVALEALAWNYQDSATDQLKGLRNYAKASATDYTIDEFIEATHWMMKGKLPKLTNRLIKSLNAYLTGKHNASGVFGRRTTKVYGGQSWQLDGFITQFIEQCRCSYRSYGTYYILRSNGRILSKDEDSPDSVYNFCAELSAACLDNEIETELPNILEVSGLLLHENYFKQLAQELCNEITYLRSIGDDAQTLRSTNRWHPRSGD</sequence>
<dbReference type="KEGG" id="txa:HQN79_04960"/>
<gene>
    <name evidence="1" type="ORF">HQN79_04960</name>
</gene>
<name>A0A7D4TA35_9GAMM</name>